<evidence type="ECO:0000313" key="1">
    <source>
        <dbReference type="EMBL" id="CAB4198399.1"/>
    </source>
</evidence>
<protein>
    <submittedName>
        <fullName evidence="1">Uncharacterized protein</fullName>
    </submittedName>
</protein>
<organism evidence="1">
    <name type="scientific">uncultured Caudovirales phage</name>
    <dbReference type="NCBI Taxonomy" id="2100421"/>
    <lineage>
        <taxon>Viruses</taxon>
        <taxon>Duplodnaviria</taxon>
        <taxon>Heunggongvirae</taxon>
        <taxon>Uroviricota</taxon>
        <taxon>Caudoviricetes</taxon>
        <taxon>Peduoviridae</taxon>
        <taxon>Maltschvirus</taxon>
        <taxon>Maltschvirus maltsch</taxon>
    </lineage>
</organism>
<sequence length="155" mass="17291">MTIETHPAPYYSSKVFTQFDMDESLEADQDPVAHIATDALNKMQPSMLALHGVTLLGYNGLGTTAVYTAPPKRQPLTDAEDFIKALAELAEENDVLAAKNNARWRFLHSVNKDAEGFEWCVLRVKWENGRVSEAWQTNQDLSDLDSAIEAAHKIT</sequence>
<gene>
    <name evidence="1" type="ORF">UFOVP1309_83</name>
</gene>
<proteinExistence type="predicted"/>
<reference evidence="1" key="1">
    <citation type="submission" date="2020-05" db="EMBL/GenBank/DDBJ databases">
        <authorList>
            <person name="Chiriac C."/>
            <person name="Salcher M."/>
            <person name="Ghai R."/>
            <person name="Kavagutti S V."/>
        </authorList>
    </citation>
    <scope>NUCLEOTIDE SEQUENCE</scope>
</reference>
<dbReference type="EMBL" id="LR797271">
    <property type="protein sequence ID" value="CAB4198399.1"/>
    <property type="molecule type" value="Genomic_DNA"/>
</dbReference>
<accession>A0A6J5RMY4</accession>
<name>A0A6J5RMY4_9CAUD</name>